<dbReference type="Pfam" id="PF05272">
    <property type="entry name" value="VapE-like_dom"/>
    <property type="match status" value="1"/>
</dbReference>
<sequence length="682" mass="79115">MMNISTFINMASKIPSPGQLEGLVTFMKEDEKLRFFTESYRKTGNKSYKHDAPLFAVACIFEGGKGKDNIRSLTHLSLVDFDHITEKPDDGTLRSLKERICHDAHTLLCYVTMSGNGLRVIYRYEGDDYPAAFAMGNDYYAHLIGKESDPLCKNITRLSGLAYDPEVYFNPEATAFSAEEISHFHSATLKTAQKKKKQERIADYYEQIVKPKLESEKIRYEPGNHNQYVMRVGYMMAKKRYDRKEATQWAIRQFPEYDDVEQVFKSCYDNTTHPQKAKAETGKIPYATVDEIKDFLDGHIKLRFNLITLRYEYLKEKWRILQDRNLNTLWSNMSLTARVSKSDMINVIESDYSPPYNPFTDYLENLPPWQEGDKDYIAELAATVKMKGDPVMPFCEALRKWLVAMIAGWIDEGAVNNVILVFIGRQGAYKTTWFNYLLPPELKQYFYTKANARRMTKDDIIALSQYALICYEELDTMSPSELNQLKAVVTMKYTNERAAYGHYAEQRKHINTFCGTGNNPEFLSDPTGNRRWLPYEIESILSPREHPFNYEGIYAQAYALYKSDFRYWFTDEEIEKQNRHNRAFEAPRLEQELVDLYFRKPTEAETGEFVSIARAMQIISCNLSQKLNSSKLGKAFNDLGFEKMRTKHSRGYRAIVRTAEEIKAYQVSVCINPPQCDDDAPF</sequence>
<feature type="domain" description="Virulence-associated protein E-like" evidence="1">
    <location>
        <begin position="397"/>
        <end position="584"/>
    </location>
</feature>
<dbReference type="Pfam" id="PF08800">
    <property type="entry name" value="BT4734-like_N"/>
    <property type="match status" value="1"/>
</dbReference>
<protein>
    <submittedName>
        <fullName evidence="3">Virulence protein E</fullName>
    </submittedName>
</protein>
<dbReference type="RefSeq" id="WP_118201813.1">
    <property type="nucleotide sequence ID" value="NZ_QRIE01000111.1"/>
</dbReference>
<evidence type="ECO:0000313" key="4">
    <source>
        <dbReference type="Proteomes" id="UP000286501"/>
    </source>
</evidence>
<dbReference type="Proteomes" id="UP000286501">
    <property type="component" value="Unassembled WGS sequence"/>
</dbReference>
<dbReference type="AlphaFoldDB" id="A0A3R6G0W8"/>
<evidence type="ECO:0000259" key="1">
    <source>
        <dbReference type="Pfam" id="PF05272"/>
    </source>
</evidence>
<dbReference type="EMBL" id="QRIN01000110">
    <property type="protein sequence ID" value="RHG61365.1"/>
    <property type="molecule type" value="Genomic_DNA"/>
</dbReference>
<dbReference type="InterPro" id="IPR014907">
    <property type="entry name" value="BT4734-like_N"/>
</dbReference>
<dbReference type="InterPro" id="IPR007936">
    <property type="entry name" value="VapE-like_dom"/>
</dbReference>
<dbReference type="PANTHER" id="PTHR34985:SF1">
    <property type="entry name" value="SLR0554 PROTEIN"/>
    <property type="match status" value="1"/>
</dbReference>
<comment type="caution">
    <text evidence="3">The sequence shown here is derived from an EMBL/GenBank/DDBJ whole genome shotgun (WGS) entry which is preliminary data.</text>
</comment>
<accession>A0A3R6G0W8</accession>
<dbReference type="PANTHER" id="PTHR34985">
    <property type="entry name" value="SLR0554 PROTEIN"/>
    <property type="match status" value="1"/>
</dbReference>
<proteinExistence type="predicted"/>
<gene>
    <name evidence="3" type="ORF">DW250_15330</name>
</gene>
<feature type="domain" description="BT4734-like N-terminal" evidence="2">
    <location>
        <begin position="49"/>
        <end position="169"/>
    </location>
</feature>
<evidence type="ECO:0000313" key="3">
    <source>
        <dbReference type="EMBL" id="RHG61365.1"/>
    </source>
</evidence>
<evidence type="ECO:0000259" key="2">
    <source>
        <dbReference type="Pfam" id="PF08800"/>
    </source>
</evidence>
<organism evidence="3 4">
    <name type="scientific">Segatella copri</name>
    <dbReference type="NCBI Taxonomy" id="165179"/>
    <lineage>
        <taxon>Bacteria</taxon>
        <taxon>Pseudomonadati</taxon>
        <taxon>Bacteroidota</taxon>
        <taxon>Bacteroidia</taxon>
        <taxon>Bacteroidales</taxon>
        <taxon>Prevotellaceae</taxon>
        <taxon>Segatella</taxon>
    </lineage>
</organism>
<name>A0A3R6G0W8_9BACT</name>
<reference evidence="3 4" key="1">
    <citation type="submission" date="2018-08" db="EMBL/GenBank/DDBJ databases">
        <title>A genome reference for cultivated species of the human gut microbiota.</title>
        <authorList>
            <person name="Zou Y."/>
            <person name="Xue W."/>
            <person name="Luo G."/>
        </authorList>
    </citation>
    <scope>NUCLEOTIDE SEQUENCE [LARGE SCALE GENOMIC DNA]</scope>
    <source>
        <strain evidence="3 4">AM22-1</strain>
    </source>
</reference>